<keyword evidence="12" id="KW-1185">Reference proteome</keyword>
<evidence type="ECO:0000256" key="8">
    <source>
        <dbReference type="ARBA" id="ARBA00046432"/>
    </source>
</evidence>
<dbReference type="Pfam" id="PF25084">
    <property type="entry name" value="LbH_EIF2B"/>
    <property type="match status" value="1"/>
</dbReference>
<dbReference type="InterPro" id="IPR011004">
    <property type="entry name" value="Trimer_LpxA-like_sf"/>
</dbReference>
<evidence type="ECO:0000259" key="10">
    <source>
        <dbReference type="Pfam" id="PF25084"/>
    </source>
</evidence>
<feature type="region of interest" description="Disordered" evidence="9">
    <location>
        <begin position="228"/>
        <end position="253"/>
    </location>
</feature>
<dbReference type="PANTHER" id="PTHR45989:SF1">
    <property type="entry name" value="TRANSLATION INITIATION FACTOR EIF-2B SUBUNIT GAMMA"/>
    <property type="match status" value="1"/>
</dbReference>
<dbReference type="InterPro" id="IPR056764">
    <property type="entry name" value="LbH_EIF2B3/5"/>
</dbReference>
<dbReference type="SUPFAM" id="SSF51161">
    <property type="entry name" value="Trimeric LpxA-like enzymes"/>
    <property type="match status" value="1"/>
</dbReference>
<reference evidence="11 12" key="1">
    <citation type="submission" date="2024-04" db="EMBL/GenBank/DDBJ databases">
        <title>Tritrichomonas musculus Genome.</title>
        <authorList>
            <person name="Alves-Ferreira E."/>
            <person name="Grigg M."/>
            <person name="Lorenzi H."/>
            <person name="Galac M."/>
        </authorList>
    </citation>
    <scope>NUCLEOTIDE SEQUENCE [LARGE SCALE GENOMIC DNA]</scope>
    <source>
        <strain evidence="11 12">EAF2021</strain>
    </source>
</reference>
<protein>
    <recommendedName>
        <fullName evidence="6">Translation initiation factor eIF2B subunit gamma</fullName>
    </recommendedName>
    <alternativeName>
        <fullName evidence="7">eIF2B GDP-GTP exchange factor subunit gamma</fullName>
    </alternativeName>
</protein>
<evidence type="ECO:0000256" key="1">
    <source>
        <dbReference type="ARBA" id="ARBA00004514"/>
    </source>
</evidence>
<dbReference type="Gene3D" id="3.90.550.10">
    <property type="entry name" value="Spore Coat Polysaccharide Biosynthesis Protein SpsA, Chain A"/>
    <property type="match status" value="1"/>
</dbReference>
<evidence type="ECO:0000313" key="12">
    <source>
        <dbReference type="Proteomes" id="UP001470230"/>
    </source>
</evidence>
<dbReference type="InterPro" id="IPR051960">
    <property type="entry name" value="eIF2B_gamma"/>
</dbReference>
<dbReference type="Gene3D" id="2.160.10.10">
    <property type="entry name" value="Hexapeptide repeat proteins"/>
    <property type="match status" value="1"/>
</dbReference>
<evidence type="ECO:0000256" key="6">
    <source>
        <dbReference type="ARBA" id="ARBA00044196"/>
    </source>
</evidence>
<comment type="subcellular location">
    <subcellularLocation>
        <location evidence="1">Cytoplasm</location>
        <location evidence="1">Cytosol</location>
    </subcellularLocation>
</comment>
<dbReference type="EMBL" id="JAPFFF010000001">
    <property type="protein sequence ID" value="KAK8900183.1"/>
    <property type="molecule type" value="Genomic_DNA"/>
</dbReference>
<dbReference type="SUPFAM" id="SSF53448">
    <property type="entry name" value="Nucleotide-diphospho-sugar transferases"/>
    <property type="match status" value="1"/>
</dbReference>
<dbReference type="PANTHER" id="PTHR45989">
    <property type="entry name" value="TRANSLATION INITIATION FACTOR EIF-2B SUBUNIT GAMMA"/>
    <property type="match status" value="1"/>
</dbReference>
<comment type="similarity">
    <text evidence="2">Belongs to the eIF-2B gamma/epsilon subunits family.</text>
</comment>
<feature type="compositionally biased region" description="Acidic residues" evidence="9">
    <location>
        <begin position="234"/>
        <end position="253"/>
    </location>
</feature>
<evidence type="ECO:0000256" key="5">
    <source>
        <dbReference type="ARBA" id="ARBA00022917"/>
    </source>
</evidence>
<comment type="subunit">
    <text evidence="8">Component of the translation initiation factor 2B (eIF2B) complex which is a heterodecamer of two sets of five different subunits: alpha, beta, gamma, delta and epsilon. Subunits alpha, beta and delta comprise a regulatory subcomplex and subunits epsilon and gamma comprise a catalytic subcomplex. Within the complex, the hexameric regulatory complex resides at the center, with the two heterodimeric catalytic subcomplexes bound on opposite sides.</text>
</comment>
<evidence type="ECO:0000256" key="3">
    <source>
        <dbReference type="ARBA" id="ARBA00022490"/>
    </source>
</evidence>
<keyword evidence="4" id="KW-0396">Initiation factor</keyword>
<evidence type="ECO:0000256" key="2">
    <source>
        <dbReference type="ARBA" id="ARBA00007878"/>
    </source>
</evidence>
<evidence type="ECO:0000256" key="4">
    <source>
        <dbReference type="ARBA" id="ARBA00022540"/>
    </source>
</evidence>
<feature type="domain" description="EIF2B subunit epsilon/gamma LbH" evidence="10">
    <location>
        <begin position="418"/>
        <end position="508"/>
    </location>
</feature>
<keyword evidence="3" id="KW-0963">Cytoplasm</keyword>
<accession>A0ABR2LAX6</accession>
<gene>
    <name evidence="11" type="ORF">M9Y10_002506</name>
</gene>
<organism evidence="11 12">
    <name type="scientific">Tritrichomonas musculus</name>
    <dbReference type="NCBI Taxonomy" id="1915356"/>
    <lineage>
        <taxon>Eukaryota</taxon>
        <taxon>Metamonada</taxon>
        <taxon>Parabasalia</taxon>
        <taxon>Tritrichomonadida</taxon>
        <taxon>Tritrichomonadidae</taxon>
        <taxon>Tritrichomonas</taxon>
    </lineage>
</organism>
<dbReference type="InterPro" id="IPR029044">
    <property type="entry name" value="Nucleotide-diphossugar_trans"/>
</dbReference>
<keyword evidence="5" id="KW-0648">Protein biosynthesis</keyword>
<comment type="caution">
    <text evidence="11">The sequence shown here is derived from an EMBL/GenBank/DDBJ whole genome shotgun (WGS) entry which is preliminary data.</text>
</comment>
<proteinExistence type="inferred from homology"/>
<sequence>MTLNLIHQSPFSNFEIIILANSPTYTRDVSNDQLFGLLTIANKPILQQLLEQFFRLHFTRIVLVCLEKDQSLYADFLFSYFKMDDPNTKIQLFPVDGTQTTCEIIRKVAATTLSDQFEESKSKPNSHIIVYPIDLITSIRLTDAVDFHIESTAMITIIASRKEQGITNKECETAPGFHFQKNKMPATKGNRLLVYNETNPKQLVELLSDADSIKNDLDLILKSAYSSDSNSTANEEEQKEVNDGIDFEDDQVNDYDYDKDESSSMESEKDIEFTVNSSMKVSGFNLKKFHSLIVDPSITLTNAYLLSPACIRYLFKNKKIHSIESELIPMICSKKNTKKVIKTAIFLTKEKVFAFKVTDYVSLFVANMRCAASNLVGFSPNADLIQIDTESQKDDLNDIDNEDADDDIENYNNTLKAYYKEDPLTLPEKFKYSPGNVYGSYLIVQSDNVIIQKSVIGRHCKIGKRVKIINSVILDHVTIDEGVELKNCIVGANSVLRKNSSLKQCIVLPGFNADMKLECEKCFVPFGSK</sequence>
<evidence type="ECO:0000256" key="7">
    <source>
        <dbReference type="ARBA" id="ARBA00044229"/>
    </source>
</evidence>
<evidence type="ECO:0000313" key="11">
    <source>
        <dbReference type="EMBL" id="KAK8900183.1"/>
    </source>
</evidence>
<name>A0ABR2LAX6_9EUKA</name>
<evidence type="ECO:0000256" key="9">
    <source>
        <dbReference type="SAM" id="MobiDB-lite"/>
    </source>
</evidence>
<dbReference type="Proteomes" id="UP001470230">
    <property type="component" value="Unassembled WGS sequence"/>
</dbReference>